<accession>A0A7Y0L466</accession>
<dbReference type="Pfam" id="PF01546">
    <property type="entry name" value="Peptidase_M20"/>
    <property type="match status" value="1"/>
</dbReference>
<reference evidence="5 6" key="1">
    <citation type="submission" date="2020-04" db="EMBL/GenBank/DDBJ databases">
        <authorList>
            <person name="Zhang R."/>
            <person name="Schippers A."/>
        </authorList>
    </citation>
    <scope>NUCLEOTIDE SEQUENCE [LARGE SCALE GENOMIC DNA]</scope>
    <source>
        <strain evidence="5 6">DSM 109850</strain>
    </source>
</reference>
<dbReference type="InterPro" id="IPR002933">
    <property type="entry name" value="Peptidase_M20"/>
</dbReference>
<dbReference type="CDD" id="cd03885">
    <property type="entry name" value="M20_CPDG2"/>
    <property type="match status" value="1"/>
</dbReference>
<keyword evidence="2" id="KW-0378">Hydrolase</keyword>
<dbReference type="PANTHER" id="PTHR43808">
    <property type="entry name" value="ACETYLORNITHINE DEACETYLASE"/>
    <property type="match status" value="1"/>
</dbReference>
<gene>
    <name evidence="5" type="ORF">HIJ39_09715</name>
</gene>
<dbReference type="EMBL" id="JABBVZ010000027">
    <property type="protein sequence ID" value="NMP22627.1"/>
    <property type="molecule type" value="Genomic_DNA"/>
</dbReference>
<dbReference type="SUPFAM" id="SSF55031">
    <property type="entry name" value="Bacterial exopeptidase dimerisation domain"/>
    <property type="match status" value="1"/>
</dbReference>
<organism evidence="5 6">
    <name type="scientific">Sulfobacillus harzensis</name>
    <dbReference type="NCBI Taxonomy" id="2729629"/>
    <lineage>
        <taxon>Bacteria</taxon>
        <taxon>Bacillati</taxon>
        <taxon>Bacillota</taxon>
        <taxon>Clostridia</taxon>
        <taxon>Eubacteriales</taxon>
        <taxon>Clostridiales Family XVII. Incertae Sedis</taxon>
        <taxon>Sulfobacillus</taxon>
    </lineage>
</organism>
<sequence length="378" mass="40244">MTLPTYLKYLEDHFEEMIADVKTVVEAESPSTDKPLLDRTANVVGDLLTQSGFEVITIPESVGGNHVRGYLPGRDREAAPILILAHYDTVWKAGTLADMPFSYRDGVMRGPGVFDMKTGLVQAVWAIRALQEQGGLRRSVVFLSNSDEEIGSVYSRPLIEEEAERAYAALVFEASHHGALKTARKGTCIYEWRIRGRAAHAGLDPTAGVSAIDELADQIVAIRALANPEMGTTVNVGVVHAGTRSNVVAAEAQAAIDIRVASGAEAERVVDFMRRLAPRREGIQLEVSGGLNRPPMERTPRVAELFEVARAVGHSLGLDLAEASVGGASDGNFCAARGIPVVDGLGAVGNGAHAADEHVIAETMPVRAALAAGLIARL</sequence>
<dbReference type="Gene3D" id="3.40.630.10">
    <property type="entry name" value="Zn peptidases"/>
    <property type="match status" value="1"/>
</dbReference>
<feature type="active site" evidence="3">
    <location>
        <position position="88"/>
    </location>
</feature>
<evidence type="ECO:0000313" key="6">
    <source>
        <dbReference type="Proteomes" id="UP000533476"/>
    </source>
</evidence>
<feature type="active site" description="Proton acceptor" evidence="3">
    <location>
        <position position="148"/>
    </location>
</feature>
<evidence type="ECO:0000313" key="5">
    <source>
        <dbReference type="EMBL" id="NMP22627.1"/>
    </source>
</evidence>
<dbReference type="InterPro" id="IPR011650">
    <property type="entry name" value="Peptidase_M20_dimer"/>
</dbReference>
<dbReference type="PIRSF" id="PIRSF037238">
    <property type="entry name" value="Carboxypeptidase_G2"/>
    <property type="match status" value="1"/>
</dbReference>
<feature type="domain" description="Peptidase M20 dimerisation" evidence="4">
    <location>
        <begin position="182"/>
        <end position="276"/>
    </location>
</feature>
<dbReference type="Proteomes" id="UP000533476">
    <property type="component" value="Unassembled WGS sequence"/>
</dbReference>
<keyword evidence="1" id="KW-0479">Metal-binding</keyword>
<comment type="caution">
    <text evidence="5">The sequence shown here is derived from an EMBL/GenBank/DDBJ whole genome shotgun (WGS) entry which is preliminary data.</text>
</comment>
<name>A0A7Y0L466_9FIRM</name>
<dbReference type="Gene3D" id="3.30.70.360">
    <property type="match status" value="1"/>
</dbReference>
<evidence type="ECO:0000256" key="2">
    <source>
        <dbReference type="ARBA" id="ARBA00022801"/>
    </source>
</evidence>
<evidence type="ECO:0000256" key="1">
    <source>
        <dbReference type="ARBA" id="ARBA00022723"/>
    </source>
</evidence>
<dbReference type="InterPro" id="IPR017150">
    <property type="entry name" value="Pept_M20_glutamate_carboxypep"/>
</dbReference>
<dbReference type="GO" id="GO:0046872">
    <property type="term" value="F:metal ion binding"/>
    <property type="evidence" value="ECO:0007669"/>
    <property type="project" value="UniProtKB-KW"/>
</dbReference>
<dbReference type="Pfam" id="PF07687">
    <property type="entry name" value="M20_dimer"/>
    <property type="match status" value="1"/>
</dbReference>
<dbReference type="InterPro" id="IPR036264">
    <property type="entry name" value="Bact_exopeptidase_dim_dom"/>
</dbReference>
<proteinExistence type="predicted"/>
<dbReference type="SUPFAM" id="SSF53187">
    <property type="entry name" value="Zn-dependent exopeptidases"/>
    <property type="match status" value="1"/>
</dbReference>
<dbReference type="InterPro" id="IPR050072">
    <property type="entry name" value="Peptidase_M20A"/>
</dbReference>
<dbReference type="GO" id="GO:0016787">
    <property type="term" value="F:hydrolase activity"/>
    <property type="evidence" value="ECO:0007669"/>
    <property type="project" value="UniProtKB-KW"/>
</dbReference>
<protein>
    <submittedName>
        <fullName evidence="5">M20 family metallopeptidase</fullName>
    </submittedName>
</protein>
<dbReference type="PANTHER" id="PTHR43808:SF9">
    <property type="entry name" value="BLL0789 PROTEIN"/>
    <property type="match status" value="1"/>
</dbReference>
<dbReference type="AlphaFoldDB" id="A0A7Y0L466"/>
<keyword evidence="6" id="KW-1185">Reference proteome</keyword>
<evidence type="ECO:0000259" key="4">
    <source>
        <dbReference type="Pfam" id="PF07687"/>
    </source>
</evidence>
<evidence type="ECO:0000256" key="3">
    <source>
        <dbReference type="PIRSR" id="PIRSR037238-1"/>
    </source>
</evidence>